<name>A0A381UYP4_9ZZZZ</name>
<feature type="transmembrane region" description="Helical" evidence="5">
    <location>
        <begin position="374"/>
        <end position="392"/>
    </location>
</feature>
<dbReference type="InterPro" id="IPR020846">
    <property type="entry name" value="MFS_dom"/>
</dbReference>
<evidence type="ECO:0000256" key="4">
    <source>
        <dbReference type="ARBA" id="ARBA00023136"/>
    </source>
</evidence>
<dbReference type="Pfam" id="PF07690">
    <property type="entry name" value="MFS_1"/>
    <property type="match status" value="1"/>
</dbReference>
<dbReference type="AlphaFoldDB" id="A0A381UYP4"/>
<gene>
    <name evidence="7" type="ORF">METZ01_LOCUS86106</name>
</gene>
<dbReference type="PROSITE" id="PS50850">
    <property type="entry name" value="MFS"/>
    <property type="match status" value="1"/>
</dbReference>
<dbReference type="SUPFAM" id="SSF103473">
    <property type="entry name" value="MFS general substrate transporter"/>
    <property type="match status" value="1"/>
</dbReference>
<reference evidence="7" key="1">
    <citation type="submission" date="2018-05" db="EMBL/GenBank/DDBJ databases">
        <authorList>
            <person name="Lanie J.A."/>
            <person name="Ng W.-L."/>
            <person name="Kazmierczak K.M."/>
            <person name="Andrzejewski T.M."/>
            <person name="Davidsen T.M."/>
            <person name="Wayne K.J."/>
            <person name="Tettelin H."/>
            <person name="Glass J.I."/>
            <person name="Rusch D."/>
            <person name="Podicherti R."/>
            <person name="Tsui H.-C.T."/>
            <person name="Winkler M.E."/>
        </authorList>
    </citation>
    <scope>NUCLEOTIDE SEQUENCE</scope>
</reference>
<feature type="transmembrane region" description="Helical" evidence="5">
    <location>
        <begin position="283"/>
        <end position="303"/>
    </location>
</feature>
<accession>A0A381UYP4</accession>
<dbReference type="InterPro" id="IPR011701">
    <property type="entry name" value="MFS"/>
</dbReference>
<evidence type="ECO:0000256" key="1">
    <source>
        <dbReference type="ARBA" id="ARBA00004141"/>
    </source>
</evidence>
<dbReference type="PANTHER" id="PTHR43129:SF1">
    <property type="entry name" value="FOSMIDOMYCIN RESISTANCE PROTEIN"/>
    <property type="match status" value="1"/>
</dbReference>
<dbReference type="InterPro" id="IPR005829">
    <property type="entry name" value="Sugar_transporter_CS"/>
</dbReference>
<dbReference type="PANTHER" id="PTHR43129">
    <property type="entry name" value="FOSMIDOMYCIN RESISTANCE PROTEIN"/>
    <property type="match status" value="1"/>
</dbReference>
<feature type="transmembrane region" description="Helical" evidence="5">
    <location>
        <begin position="404"/>
        <end position="422"/>
    </location>
</feature>
<feature type="transmembrane region" description="Helical" evidence="5">
    <location>
        <begin position="315"/>
        <end position="334"/>
    </location>
</feature>
<sequence length="434" mass="46781">MTEPVDSRETESVDVSPEIREGRNRLAVSVIIGHAIKHVFNSALPILLPLMKIDRGLSVTQYGALFTFRNITSGGTTMVAGYLGERFANRSGAMLFISLALMGISYFLLGVAPNFFWIVIVIFLVGIGPSLYHPPAIASLSRKFPDRRGFAISLHGTGGSVGEVLGPLIVGLVTTETFKVGTLITVTYLVAFQWDEVFRISVIPALFFAVLVFLMMRNIPSVETGSSSFKDYFGDLGSLLKVWNMLGLILVTGLRSMGQSAIQSFLILYLMSPIDEGGLNKTALMAGLFISGSQAVGIFAQPAMGWVSDRYGRKIVLVPAMTALGLLFIALNFAEDGYQLWVNVLVMGAFVYSLHVIFIAAAMDVAEGKAQSTVVSLIYGASFLGSFSPYIAALIVDGFGLQSAFVYSGIMVLIATVLLATLKLPETNRTLSPH</sequence>
<dbReference type="Gene3D" id="1.20.1250.20">
    <property type="entry name" value="MFS general substrate transporter like domains"/>
    <property type="match status" value="2"/>
</dbReference>
<comment type="subcellular location">
    <subcellularLocation>
        <location evidence="1">Membrane</location>
        <topology evidence="1">Multi-pass membrane protein</topology>
    </subcellularLocation>
</comment>
<evidence type="ECO:0000256" key="5">
    <source>
        <dbReference type="SAM" id="Phobius"/>
    </source>
</evidence>
<dbReference type="InterPro" id="IPR036259">
    <property type="entry name" value="MFS_trans_sf"/>
</dbReference>
<keyword evidence="3 5" id="KW-1133">Transmembrane helix</keyword>
<dbReference type="GO" id="GO:0022857">
    <property type="term" value="F:transmembrane transporter activity"/>
    <property type="evidence" value="ECO:0007669"/>
    <property type="project" value="InterPro"/>
</dbReference>
<evidence type="ECO:0000313" key="7">
    <source>
        <dbReference type="EMBL" id="SVA33252.1"/>
    </source>
</evidence>
<evidence type="ECO:0000256" key="2">
    <source>
        <dbReference type="ARBA" id="ARBA00022692"/>
    </source>
</evidence>
<feature type="transmembrane region" description="Helical" evidence="5">
    <location>
        <begin position="92"/>
        <end position="109"/>
    </location>
</feature>
<evidence type="ECO:0000259" key="6">
    <source>
        <dbReference type="PROSITE" id="PS50850"/>
    </source>
</evidence>
<keyword evidence="2 5" id="KW-0812">Transmembrane</keyword>
<dbReference type="EMBL" id="UINC01007425">
    <property type="protein sequence ID" value="SVA33252.1"/>
    <property type="molecule type" value="Genomic_DNA"/>
</dbReference>
<evidence type="ECO:0000256" key="3">
    <source>
        <dbReference type="ARBA" id="ARBA00022989"/>
    </source>
</evidence>
<dbReference type="GO" id="GO:0005886">
    <property type="term" value="C:plasma membrane"/>
    <property type="evidence" value="ECO:0007669"/>
    <property type="project" value="TreeGrafter"/>
</dbReference>
<feature type="transmembrane region" description="Helical" evidence="5">
    <location>
        <begin position="115"/>
        <end position="132"/>
    </location>
</feature>
<feature type="transmembrane region" description="Helical" evidence="5">
    <location>
        <begin position="197"/>
        <end position="216"/>
    </location>
</feature>
<keyword evidence="4 5" id="KW-0472">Membrane</keyword>
<feature type="transmembrane region" description="Helical" evidence="5">
    <location>
        <begin position="246"/>
        <end position="271"/>
    </location>
</feature>
<proteinExistence type="predicted"/>
<protein>
    <recommendedName>
        <fullName evidence="6">Major facilitator superfamily (MFS) profile domain-containing protein</fullName>
    </recommendedName>
</protein>
<feature type="transmembrane region" description="Helical" evidence="5">
    <location>
        <begin position="340"/>
        <end position="362"/>
    </location>
</feature>
<feature type="domain" description="Major facilitator superfamily (MFS) profile" evidence="6">
    <location>
        <begin position="26"/>
        <end position="427"/>
    </location>
</feature>
<dbReference type="PROSITE" id="PS00216">
    <property type="entry name" value="SUGAR_TRANSPORT_1"/>
    <property type="match status" value="1"/>
</dbReference>
<organism evidence="7">
    <name type="scientific">marine metagenome</name>
    <dbReference type="NCBI Taxonomy" id="408172"/>
    <lineage>
        <taxon>unclassified sequences</taxon>
        <taxon>metagenomes</taxon>
        <taxon>ecological metagenomes</taxon>
    </lineage>
</organism>